<dbReference type="Proteomes" id="UP000219338">
    <property type="component" value="Unassembled WGS sequence"/>
</dbReference>
<accession>A0A284RS11</accession>
<organism evidence="3 4">
    <name type="scientific">Armillaria ostoyae</name>
    <name type="common">Armillaria root rot fungus</name>
    <dbReference type="NCBI Taxonomy" id="47428"/>
    <lineage>
        <taxon>Eukaryota</taxon>
        <taxon>Fungi</taxon>
        <taxon>Dikarya</taxon>
        <taxon>Basidiomycota</taxon>
        <taxon>Agaricomycotina</taxon>
        <taxon>Agaricomycetes</taxon>
        <taxon>Agaricomycetidae</taxon>
        <taxon>Agaricales</taxon>
        <taxon>Marasmiineae</taxon>
        <taxon>Physalacriaceae</taxon>
        <taxon>Armillaria</taxon>
    </lineage>
</organism>
<dbReference type="InterPro" id="IPR015590">
    <property type="entry name" value="Aldehyde_DH_dom"/>
</dbReference>
<dbReference type="OrthoDB" id="310895at2759"/>
<sequence length="111" mass="12140">MPPHFSHKFDTPVYKGTTSFPTGLFINGHVINPSDGSIITKVSEATPKDVDIAVEVAQKAFDTTWGLKASGSFRAGLMQKFATAMVENRDELCALEALDNGEFFLDLLFAR</sequence>
<evidence type="ECO:0000313" key="3">
    <source>
        <dbReference type="EMBL" id="SJL11549.1"/>
    </source>
</evidence>
<name>A0A284RS11_ARMOS</name>
<dbReference type="GO" id="GO:0016491">
    <property type="term" value="F:oxidoreductase activity"/>
    <property type="evidence" value="ECO:0007669"/>
    <property type="project" value="InterPro"/>
</dbReference>
<dbReference type="Gene3D" id="3.40.605.10">
    <property type="entry name" value="Aldehyde Dehydrogenase, Chain A, domain 1"/>
    <property type="match status" value="1"/>
</dbReference>
<evidence type="ECO:0000313" key="4">
    <source>
        <dbReference type="Proteomes" id="UP000219338"/>
    </source>
</evidence>
<protein>
    <recommendedName>
        <fullName evidence="2">Aldehyde dehydrogenase domain-containing protein</fullName>
    </recommendedName>
</protein>
<dbReference type="InterPro" id="IPR016161">
    <property type="entry name" value="Ald_DH/histidinol_DH"/>
</dbReference>
<comment type="similarity">
    <text evidence="1">Belongs to the aldehyde dehydrogenase family.</text>
</comment>
<gene>
    <name evidence="3" type="ORF">ARMOST_14954</name>
</gene>
<dbReference type="PANTHER" id="PTHR11699">
    <property type="entry name" value="ALDEHYDE DEHYDROGENASE-RELATED"/>
    <property type="match status" value="1"/>
</dbReference>
<dbReference type="AlphaFoldDB" id="A0A284RS11"/>
<proteinExistence type="inferred from homology"/>
<evidence type="ECO:0000259" key="2">
    <source>
        <dbReference type="Pfam" id="PF00171"/>
    </source>
</evidence>
<reference evidence="4" key="1">
    <citation type="journal article" date="2017" name="Nat. Ecol. Evol.">
        <title>Genome expansion and lineage-specific genetic innovations in the forest pathogenic fungi Armillaria.</title>
        <authorList>
            <person name="Sipos G."/>
            <person name="Prasanna A.N."/>
            <person name="Walter M.C."/>
            <person name="O'Connor E."/>
            <person name="Balint B."/>
            <person name="Krizsan K."/>
            <person name="Kiss B."/>
            <person name="Hess J."/>
            <person name="Varga T."/>
            <person name="Slot J."/>
            <person name="Riley R."/>
            <person name="Boka B."/>
            <person name="Rigling D."/>
            <person name="Barry K."/>
            <person name="Lee J."/>
            <person name="Mihaltcheva S."/>
            <person name="LaButti K."/>
            <person name="Lipzen A."/>
            <person name="Waldron R."/>
            <person name="Moloney N.M."/>
            <person name="Sperisen C."/>
            <person name="Kredics L."/>
            <person name="Vagvoelgyi C."/>
            <person name="Patrignani A."/>
            <person name="Fitzpatrick D."/>
            <person name="Nagy I."/>
            <person name="Doyle S."/>
            <person name="Anderson J.B."/>
            <person name="Grigoriev I.V."/>
            <person name="Gueldener U."/>
            <person name="Muensterkoetter M."/>
            <person name="Nagy L.G."/>
        </authorList>
    </citation>
    <scope>NUCLEOTIDE SEQUENCE [LARGE SCALE GENOMIC DNA]</scope>
    <source>
        <strain evidence="4">C18/9</strain>
    </source>
</reference>
<dbReference type="OMA" id="FINKEWH"/>
<keyword evidence="4" id="KW-1185">Reference proteome</keyword>
<dbReference type="InterPro" id="IPR016162">
    <property type="entry name" value="Ald_DH_N"/>
</dbReference>
<feature type="domain" description="Aldehyde dehydrogenase" evidence="2">
    <location>
        <begin position="29"/>
        <end position="102"/>
    </location>
</feature>
<dbReference type="EMBL" id="FUEG01000014">
    <property type="protein sequence ID" value="SJL11549.1"/>
    <property type="molecule type" value="Genomic_DNA"/>
</dbReference>
<dbReference type="STRING" id="47428.A0A284RS11"/>
<evidence type="ECO:0000256" key="1">
    <source>
        <dbReference type="ARBA" id="ARBA00009986"/>
    </source>
</evidence>
<dbReference type="Pfam" id="PF00171">
    <property type="entry name" value="Aldedh"/>
    <property type="match status" value="1"/>
</dbReference>
<dbReference type="SUPFAM" id="SSF53720">
    <property type="entry name" value="ALDH-like"/>
    <property type="match status" value="1"/>
</dbReference>